<dbReference type="Proteomes" id="UP000001744">
    <property type="component" value="Unassembled WGS sequence"/>
</dbReference>
<dbReference type="GO" id="GO:0051010">
    <property type="term" value="F:microtubule plus-end binding"/>
    <property type="evidence" value="ECO:0000318"/>
    <property type="project" value="GO_Central"/>
</dbReference>
<dbReference type="Gene3D" id="2.30.30.190">
    <property type="entry name" value="CAP Gly-rich-like domain"/>
    <property type="match status" value="1"/>
</dbReference>
<name>B6JZK0_SCHJY</name>
<dbReference type="Pfam" id="PF01302">
    <property type="entry name" value="CAP_GLY"/>
    <property type="match status" value="1"/>
</dbReference>
<evidence type="ECO:0000313" key="8">
    <source>
        <dbReference type="JaponicusDB" id="SJAG_02040"/>
    </source>
</evidence>
<dbReference type="InterPro" id="IPR036859">
    <property type="entry name" value="CAP-Gly_dom_sf"/>
</dbReference>
<dbReference type="HOGENOM" id="CLU_067577_2_0_1"/>
<proteinExistence type="inferred from homology"/>
<evidence type="ECO:0000256" key="1">
    <source>
        <dbReference type="ARBA" id="ARBA00004496"/>
    </source>
</evidence>
<dbReference type="Pfam" id="PF14560">
    <property type="entry name" value="Ubiquitin_2"/>
    <property type="match status" value="1"/>
</dbReference>
<dbReference type="InterPro" id="IPR000626">
    <property type="entry name" value="Ubiquitin-like_dom"/>
</dbReference>
<evidence type="ECO:0000313" key="7">
    <source>
        <dbReference type="EMBL" id="EEB06968.1"/>
    </source>
</evidence>
<dbReference type="GO" id="GO:0035371">
    <property type="term" value="C:microtubule plus-end"/>
    <property type="evidence" value="ECO:0000318"/>
    <property type="project" value="GO_Central"/>
</dbReference>
<dbReference type="PANTHER" id="PTHR18916:SF85">
    <property type="entry name" value="TUBULIN-FOLDING COFACTOR B"/>
    <property type="match status" value="1"/>
</dbReference>
<dbReference type="OrthoDB" id="5295208at2759"/>
<dbReference type="PROSITE" id="PS50053">
    <property type="entry name" value="UBIQUITIN_2"/>
    <property type="match status" value="1"/>
</dbReference>
<dbReference type="InterPro" id="IPR029071">
    <property type="entry name" value="Ubiquitin-like_domsf"/>
</dbReference>
<evidence type="ECO:0000259" key="5">
    <source>
        <dbReference type="PROSITE" id="PS50053"/>
    </source>
</evidence>
<dbReference type="PROSITE" id="PS00845">
    <property type="entry name" value="CAP_GLY_1"/>
    <property type="match status" value="1"/>
</dbReference>
<dbReference type="SMART" id="SM01052">
    <property type="entry name" value="CAP_GLY"/>
    <property type="match status" value="1"/>
</dbReference>
<dbReference type="JaponicusDB" id="SJAG_02040">
    <property type="gene designation" value="alp11"/>
</dbReference>
<comment type="subcellular location">
    <subcellularLocation>
        <location evidence="1">Cytoplasm</location>
    </subcellularLocation>
</comment>
<feature type="domain" description="CAP-Gly" evidence="6">
    <location>
        <begin position="173"/>
        <end position="215"/>
    </location>
</feature>
<dbReference type="VEuPathDB" id="FungiDB:SJAG_02040"/>
<dbReference type="AlphaFoldDB" id="B6JZK0"/>
<dbReference type="InterPro" id="IPR000938">
    <property type="entry name" value="CAP-Gly_domain"/>
</dbReference>
<evidence type="ECO:0000256" key="3">
    <source>
        <dbReference type="ARBA" id="ARBA00023186"/>
    </source>
</evidence>
<accession>B6JZK0</accession>
<dbReference type="RefSeq" id="XP_002173261.1">
    <property type="nucleotide sequence ID" value="XM_002173225.1"/>
</dbReference>
<dbReference type="OMA" id="DQYEQRT"/>
<dbReference type="GeneID" id="7047888"/>
<evidence type="ECO:0000256" key="2">
    <source>
        <dbReference type="ARBA" id="ARBA00022490"/>
    </source>
</evidence>
<dbReference type="SUPFAM" id="SSF54236">
    <property type="entry name" value="Ubiquitin-like"/>
    <property type="match status" value="1"/>
</dbReference>
<comment type="similarity">
    <text evidence="4">Belongs to the TBCB family.</text>
</comment>
<dbReference type="STRING" id="402676.B6JZK0"/>
<dbReference type="EMBL" id="KE651168">
    <property type="protein sequence ID" value="EEB06968.1"/>
    <property type="molecule type" value="Genomic_DNA"/>
</dbReference>
<evidence type="ECO:0000259" key="6">
    <source>
        <dbReference type="PROSITE" id="PS50245"/>
    </source>
</evidence>
<gene>
    <name evidence="8" type="primary">alp11</name>
    <name evidence="7" type="ORF">SJAG_02040</name>
</gene>
<evidence type="ECO:0000313" key="9">
    <source>
        <dbReference type="Proteomes" id="UP000001744"/>
    </source>
</evidence>
<feature type="domain" description="Ubiquitin-like" evidence="5">
    <location>
        <begin position="2"/>
        <end position="80"/>
    </location>
</feature>
<dbReference type="PANTHER" id="PTHR18916">
    <property type="entry name" value="DYNACTIN 1-RELATED MICROTUBULE-BINDING"/>
    <property type="match status" value="1"/>
</dbReference>
<dbReference type="SMART" id="SM00213">
    <property type="entry name" value="UBQ"/>
    <property type="match status" value="1"/>
</dbReference>
<protein>
    <submittedName>
        <fullName evidence="7">Tubulin specific chaperone cofactor B</fullName>
    </submittedName>
</protein>
<dbReference type="Gene3D" id="3.10.20.90">
    <property type="entry name" value="Phosphatidylinositol 3-kinase Catalytic Subunit, Chain A, domain 1"/>
    <property type="match status" value="1"/>
</dbReference>
<reference evidence="7 9" key="1">
    <citation type="journal article" date="2011" name="Science">
        <title>Comparative functional genomics of the fission yeasts.</title>
        <authorList>
            <person name="Rhind N."/>
            <person name="Chen Z."/>
            <person name="Yassour M."/>
            <person name="Thompson D.A."/>
            <person name="Haas B.J."/>
            <person name="Habib N."/>
            <person name="Wapinski I."/>
            <person name="Roy S."/>
            <person name="Lin M.F."/>
            <person name="Heiman D.I."/>
            <person name="Young S.K."/>
            <person name="Furuya K."/>
            <person name="Guo Y."/>
            <person name="Pidoux A."/>
            <person name="Chen H.M."/>
            <person name="Robbertse B."/>
            <person name="Goldberg J.M."/>
            <person name="Aoki K."/>
            <person name="Bayne E.H."/>
            <person name="Berlin A.M."/>
            <person name="Desjardins C.A."/>
            <person name="Dobbs E."/>
            <person name="Dukaj L."/>
            <person name="Fan L."/>
            <person name="FitzGerald M.G."/>
            <person name="French C."/>
            <person name="Gujja S."/>
            <person name="Hansen K."/>
            <person name="Keifenheim D."/>
            <person name="Levin J.Z."/>
            <person name="Mosher R.A."/>
            <person name="Mueller C.A."/>
            <person name="Pfiffner J."/>
            <person name="Priest M."/>
            <person name="Russ C."/>
            <person name="Smialowska A."/>
            <person name="Swoboda P."/>
            <person name="Sykes S.M."/>
            <person name="Vaughn M."/>
            <person name="Vengrova S."/>
            <person name="Yoder R."/>
            <person name="Zeng Q."/>
            <person name="Allshire R."/>
            <person name="Baulcombe D."/>
            <person name="Birren B.W."/>
            <person name="Brown W."/>
            <person name="Ekwall K."/>
            <person name="Kellis M."/>
            <person name="Leatherwood J."/>
            <person name="Levin H."/>
            <person name="Margalit H."/>
            <person name="Martienssen R."/>
            <person name="Nieduszynski C.A."/>
            <person name="Spatafora J.W."/>
            <person name="Friedman N."/>
            <person name="Dalgaard J.Z."/>
            <person name="Baumann P."/>
            <person name="Niki H."/>
            <person name="Regev A."/>
            <person name="Nusbaum C."/>
        </authorList>
    </citation>
    <scope>NUCLEOTIDE SEQUENCE [LARGE SCALE GENOMIC DNA]</scope>
    <source>
        <strain evidence="9">yFS275 / FY16936</strain>
    </source>
</reference>
<dbReference type="GO" id="GO:0031122">
    <property type="term" value="P:cytoplasmic microtubule organization"/>
    <property type="evidence" value="ECO:0000318"/>
    <property type="project" value="GO_Central"/>
</dbReference>
<dbReference type="eggNOG" id="KOG3206">
    <property type="taxonomic scope" value="Eukaryota"/>
</dbReference>
<keyword evidence="9" id="KW-1185">Reference proteome</keyword>
<dbReference type="GO" id="GO:0005634">
    <property type="term" value="C:nucleus"/>
    <property type="evidence" value="ECO:0000318"/>
    <property type="project" value="GO_Central"/>
</dbReference>
<organism evidence="7 9">
    <name type="scientific">Schizosaccharomyces japonicus (strain yFS275 / FY16936)</name>
    <name type="common">Fission yeast</name>
    <dbReference type="NCBI Taxonomy" id="402676"/>
    <lineage>
        <taxon>Eukaryota</taxon>
        <taxon>Fungi</taxon>
        <taxon>Dikarya</taxon>
        <taxon>Ascomycota</taxon>
        <taxon>Taphrinomycotina</taxon>
        <taxon>Schizosaccharomycetes</taxon>
        <taxon>Schizosaccharomycetales</taxon>
        <taxon>Schizosaccharomycetaceae</taxon>
        <taxon>Schizosaccharomyces</taxon>
    </lineage>
</organism>
<dbReference type="PROSITE" id="PS50245">
    <property type="entry name" value="CAP_GLY_2"/>
    <property type="match status" value="1"/>
</dbReference>
<sequence length="235" mass="26715">MSELRLFVISDNVSSERRVNTQWTIGQLKEKLEVIVGIPPSSQRLVYEPLLGGREYTFSSADDNKTVGDFGLEELATLNVHDTRPVSVRDNFNDLSQVEKYEMSNEEYEKRTDSVLMWKKQNKLGRFNPEAEKLCESRRVELERELSDVQQNVGKRCSVPGDRLGTVRYVGFVPEINETSLWAGVEFDEPVGKNDGSVKGKRYFTCAPKHGSFVPLKEVTIGEFPAFDILSQLED</sequence>
<keyword evidence="2" id="KW-0963">Cytoplasm</keyword>
<keyword evidence="3" id="KW-0143">Chaperone</keyword>
<dbReference type="GO" id="GO:0005938">
    <property type="term" value="C:cell cortex"/>
    <property type="evidence" value="ECO:0000318"/>
    <property type="project" value="GO_Central"/>
</dbReference>
<evidence type="ECO:0000256" key="4">
    <source>
        <dbReference type="ARBA" id="ARBA00025779"/>
    </source>
</evidence>
<dbReference type="SUPFAM" id="SSF74924">
    <property type="entry name" value="Cap-Gly domain"/>
    <property type="match status" value="1"/>
</dbReference>